<proteinExistence type="predicted"/>
<organism evidence="3 4">
    <name type="scientific">Paenibacillus pinisoli</name>
    <dbReference type="NCBI Taxonomy" id="1276110"/>
    <lineage>
        <taxon>Bacteria</taxon>
        <taxon>Bacillati</taxon>
        <taxon>Bacillota</taxon>
        <taxon>Bacilli</taxon>
        <taxon>Bacillales</taxon>
        <taxon>Paenibacillaceae</taxon>
        <taxon>Paenibacillus</taxon>
    </lineage>
</organism>
<evidence type="ECO:0000259" key="2">
    <source>
        <dbReference type="PROSITE" id="PS50943"/>
    </source>
</evidence>
<accession>A0A3A6PGP1</accession>
<reference evidence="3 4" key="1">
    <citation type="submission" date="2018-09" db="EMBL/GenBank/DDBJ databases">
        <title>Paenibacillus aracenensis nov. sp. isolated from a cave in southern Spain.</title>
        <authorList>
            <person name="Jurado V."/>
            <person name="Gutierrez-Patricio S."/>
            <person name="Gonzalez-Pimentel J.L."/>
            <person name="Miller A.Z."/>
            <person name="Laiz L."/>
            <person name="Saiz-Jimenez C."/>
        </authorList>
    </citation>
    <scope>NUCLEOTIDE SEQUENCE [LARGE SCALE GENOMIC DNA]</scope>
    <source>
        <strain evidence="3 4">JCM 19203</strain>
    </source>
</reference>
<evidence type="ECO:0000313" key="3">
    <source>
        <dbReference type="EMBL" id="RJX39410.1"/>
    </source>
</evidence>
<protein>
    <submittedName>
        <fullName evidence="3">XRE family transcriptional regulator</fullName>
    </submittedName>
</protein>
<dbReference type="SMART" id="SM00530">
    <property type="entry name" value="HTH_XRE"/>
    <property type="match status" value="1"/>
</dbReference>
<name>A0A3A6PGP1_9BACL</name>
<dbReference type="OrthoDB" id="2454744at2"/>
<dbReference type="RefSeq" id="WP_120108860.1">
    <property type="nucleotide sequence ID" value="NZ_QXQB01000002.1"/>
</dbReference>
<keyword evidence="1" id="KW-0238">DNA-binding</keyword>
<dbReference type="PANTHER" id="PTHR46558">
    <property type="entry name" value="TRACRIPTIONAL REGULATORY PROTEIN-RELATED-RELATED"/>
    <property type="match status" value="1"/>
</dbReference>
<dbReference type="PROSITE" id="PS50943">
    <property type="entry name" value="HTH_CROC1"/>
    <property type="match status" value="1"/>
</dbReference>
<keyword evidence="4" id="KW-1185">Reference proteome</keyword>
<dbReference type="Gene3D" id="1.10.260.40">
    <property type="entry name" value="lambda repressor-like DNA-binding domains"/>
    <property type="match status" value="1"/>
</dbReference>
<dbReference type="SUPFAM" id="SSF47413">
    <property type="entry name" value="lambda repressor-like DNA-binding domains"/>
    <property type="match status" value="1"/>
</dbReference>
<evidence type="ECO:0000256" key="1">
    <source>
        <dbReference type="ARBA" id="ARBA00023125"/>
    </source>
</evidence>
<dbReference type="CDD" id="cd00093">
    <property type="entry name" value="HTH_XRE"/>
    <property type="match status" value="1"/>
</dbReference>
<dbReference type="InterPro" id="IPR001387">
    <property type="entry name" value="Cro/C1-type_HTH"/>
</dbReference>
<feature type="domain" description="HTH cro/C1-type" evidence="2">
    <location>
        <begin position="7"/>
        <end position="61"/>
    </location>
</feature>
<comment type="caution">
    <text evidence="3">The sequence shown here is derived from an EMBL/GenBank/DDBJ whole genome shotgun (WGS) entry which is preliminary data.</text>
</comment>
<dbReference type="PANTHER" id="PTHR46558:SF11">
    <property type="entry name" value="HTH-TYPE TRANSCRIPTIONAL REGULATOR XRE"/>
    <property type="match status" value="1"/>
</dbReference>
<gene>
    <name evidence="3" type="ORF">D3P09_08190</name>
</gene>
<dbReference type="EMBL" id="QXQB01000002">
    <property type="protein sequence ID" value="RJX39410.1"/>
    <property type="molecule type" value="Genomic_DNA"/>
</dbReference>
<dbReference type="Pfam" id="PF01381">
    <property type="entry name" value="HTH_3"/>
    <property type="match status" value="1"/>
</dbReference>
<evidence type="ECO:0000313" key="4">
    <source>
        <dbReference type="Proteomes" id="UP000267798"/>
    </source>
</evidence>
<sequence>MEKNKTLAAARKEKGLTQEELAGLMGYSKSAVSNWENGYAQPSLLDAFKLASILNKDINSLFAGLHVQVLYTEVTQTG</sequence>
<dbReference type="GO" id="GO:0003677">
    <property type="term" value="F:DNA binding"/>
    <property type="evidence" value="ECO:0007669"/>
    <property type="project" value="UniProtKB-KW"/>
</dbReference>
<dbReference type="InterPro" id="IPR010982">
    <property type="entry name" value="Lambda_DNA-bd_dom_sf"/>
</dbReference>
<dbReference type="Proteomes" id="UP000267798">
    <property type="component" value="Unassembled WGS sequence"/>
</dbReference>
<dbReference type="AlphaFoldDB" id="A0A3A6PGP1"/>